<evidence type="ECO:0000256" key="1">
    <source>
        <dbReference type="SAM" id="SignalP"/>
    </source>
</evidence>
<dbReference type="STRING" id="1381753.V2XLD2"/>
<comment type="caution">
    <text evidence="2">The sequence shown here is derived from an EMBL/GenBank/DDBJ whole genome shotgun (WGS) entry which is preliminary data.</text>
</comment>
<gene>
    <name evidence="2" type="ORF">Moror_8019</name>
</gene>
<organism evidence="2 3">
    <name type="scientific">Moniliophthora roreri (strain MCA 2997)</name>
    <name type="common">Cocoa frosty pod rot fungus</name>
    <name type="synonym">Crinipellis roreri</name>
    <dbReference type="NCBI Taxonomy" id="1381753"/>
    <lineage>
        <taxon>Eukaryota</taxon>
        <taxon>Fungi</taxon>
        <taxon>Dikarya</taxon>
        <taxon>Basidiomycota</taxon>
        <taxon>Agaricomycotina</taxon>
        <taxon>Agaricomycetes</taxon>
        <taxon>Agaricomycetidae</taxon>
        <taxon>Agaricales</taxon>
        <taxon>Marasmiineae</taxon>
        <taxon>Marasmiaceae</taxon>
        <taxon>Moniliophthora</taxon>
    </lineage>
</organism>
<proteinExistence type="predicted"/>
<sequence length="882" mass="98212">MSNWSWIAWLVAIPSTIASRCLNIPWNIQRKFIGYAFKRFILDFTKTGLLEKELDRQTETGSIFLHSVALDEQRLNDLLPPLPFLLQRATIPTLSIQLPLENTGQPTSSLSMKQAHLEFRILPPDELSFIVQKSLRALIHSYAASFAHEALSPQEGVPRQSSFPQLVDKEGTLVTMFIAIVDRVFHAIDFDASDTKITLIHPEIFTLALSVASIAGRTGSEPGHRRVTASGVTVTIYDRTAASNEECAFSDSVPRPIFSLGKDAVALELFQDTTEMNKLRISISAGVIGGALVSWQLSSLVQLCDVCLTHCSNSNAFKLSHPKDAGGLELEIDLDLGGVILLILPFDGYDEAGRITLDLDSFFADPSVPPTMPYGYLRIHLEDIQMHLTAQYLGSHPHLPYRLFCTVTINEFSVLGFRPFSDEYDEYSEQTVFPVIITDHFLLSHYLPEQIHRRPSPNPEEPFRLPNFRVVDWTEEELLWSEVDLSRWRAESPTDSPPSTNIALQLSVDHRFDFDSSPSLWKILDQVNITTMPLHVFIDLGQVLRPKVLSYLDEVFRALSYTTSCYHHWNTDPNEQRELQMRIHIPMVRFELRCSLSGLPTRSGALVVDVHQGLVSIIENSKSHIEEGDNTVLDIGASYVLVACSPGAGADIKACGIVSAGSLQCTDGSTETQYGAPWLGVARGAPAKLVFTLSIPSSLGRLTGETLDNLQYWTMDATHLLKSALHDDLEVHVIDEVDQDREQLNLSCVLAQVGRCFFARKEDEEVEEVEMENVINISADDALIRVLVPISDIEGTTVAVRVLDVVATSLDASVSYEGNDTLVNLNVKKIAVENRVSSTFSETILSVLPLDTTSPRATMRMRFAEARARPMEYQGNDSEFPD</sequence>
<evidence type="ECO:0000313" key="3">
    <source>
        <dbReference type="Proteomes" id="UP000017559"/>
    </source>
</evidence>
<accession>V2XLD2</accession>
<name>V2XLD2_MONRO</name>
<keyword evidence="3" id="KW-1185">Reference proteome</keyword>
<evidence type="ECO:0000313" key="2">
    <source>
        <dbReference type="EMBL" id="ESK94552.1"/>
    </source>
</evidence>
<protein>
    <submittedName>
        <fullName evidence="2">Peripheral membrane protein</fullName>
    </submittedName>
</protein>
<dbReference type="Proteomes" id="UP000017559">
    <property type="component" value="Unassembled WGS sequence"/>
</dbReference>
<feature type="signal peptide" evidence="1">
    <location>
        <begin position="1"/>
        <end position="19"/>
    </location>
</feature>
<feature type="chain" id="PRO_5004711989" evidence="1">
    <location>
        <begin position="20"/>
        <end position="882"/>
    </location>
</feature>
<dbReference type="KEGG" id="mrr:Moror_8019"/>
<dbReference type="OrthoDB" id="2959617at2759"/>
<reference evidence="2 3" key="1">
    <citation type="journal article" date="2014" name="BMC Genomics">
        <title>Genome and secretome analysis of the hemibiotrophic fungal pathogen, Moniliophthora roreri, which causes frosty pod rot disease of cacao: mechanisms of the biotrophic and necrotrophic phases.</title>
        <authorList>
            <person name="Meinhardt L.W."/>
            <person name="Costa G.G.L."/>
            <person name="Thomazella D.P.T."/>
            <person name="Teixeira P.J.P.L."/>
            <person name="Carazzolle M.F."/>
            <person name="Schuster S.C."/>
            <person name="Carlson J.E."/>
            <person name="Guiltinan M.J."/>
            <person name="Mieczkowski P."/>
            <person name="Farmer A."/>
            <person name="Ramaraj T."/>
            <person name="Crozier J."/>
            <person name="Davis R.E."/>
            <person name="Shao J."/>
            <person name="Melnick R.L."/>
            <person name="Pereira G.A.G."/>
            <person name="Bailey B.A."/>
        </authorList>
    </citation>
    <scope>NUCLEOTIDE SEQUENCE [LARGE SCALE GENOMIC DNA]</scope>
    <source>
        <strain evidence="2 3">MCA 2997</strain>
    </source>
</reference>
<dbReference type="EMBL" id="AWSO01000130">
    <property type="protein sequence ID" value="ESK94552.1"/>
    <property type="molecule type" value="Genomic_DNA"/>
</dbReference>
<keyword evidence="1" id="KW-0732">Signal</keyword>
<dbReference type="AlphaFoldDB" id="V2XLD2"/>
<dbReference type="HOGENOM" id="CLU_326537_0_0_1"/>